<keyword evidence="1" id="KW-0808">Transferase</keyword>
<dbReference type="RefSeq" id="WP_092479160.1">
    <property type="nucleotide sequence ID" value="NZ_CP126128.1"/>
</dbReference>
<protein>
    <submittedName>
        <fullName evidence="1">Nucleoside 2-deoxyribosyltransferase</fullName>
    </submittedName>
</protein>
<dbReference type="AlphaFoldDB" id="A0A1I5UQJ1"/>
<reference evidence="1 2" key="1">
    <citation type="submission" date="2016-10" db="EMBL/GenBank/DDBJ databases">
        <authorList>
            <person name="de Groot N.N."/>
        </authorList>
    </citation>
    <scope>NUCLEOTIDE SEQUENCE [LARGE SCALE GENOMIC DNA]</scope>
    <source>
        <strain evidence="1 2">DSM 20581</strain>
    </source>
</reference>
<evidence type="ECO:0000313" key="1">
    <source>
        <dbReference type="EMBL" id="SFP97470.1"/>
    </source>
</evidence>
<dbReference type="SUPFAM" id="SSF52309">
    <property type="entry name" value="N-(deoxy)ribosyltransferase-like"/>
    <property type="match status" value="1"/>
</dbReference>
<organism evidence="1 2">
    <name type="scientific">Desemzia incerta</name>
    <dbReference type="NCBI Taxonomy" id="82801"/>
    <lineage>
        <taxon>Bacteria</taxon>
        <taxon>Bacillati</taxon>
        <taxon>Bacillota</taxon>
        <taxon>Bacilli</taxon>
        <taxon>Lactobacillales</taxon>
        <taxon>Carnobacteriaceae</taxon>
        <taxon>Desemzia</taxon>
    </lineage>
</organism>
<dbReference type="InterPro" id="IPR007710">
    <property type="entry name" value="Nucleoside_deoxyribTrfase"/>
</dbReference>
<sequence>MSNKIYYASPLFSEMEYTYNEFLINKIREHYPEVEVYAPQEQGDINDKNAYADSIAIAKYDTDALLSSSLMVAVLDGPAIDVGVASEIGVAYQAGIPIVGLFSDSRQQGATNKQKLDALQQPAESQFAYINLYTVGLIKMNGAIYTNSADLLKGIQSYL</sequence>
<accession>A0A1I5UQJ1</accession>
<name>A0A1I5UQJ1_9LACT</name>
<dbReference type="GO" id="GO:0016740">
    <property type="term" value="F:transferase activity"/>
    <property type="evidence" value="ECO:0007669"/>
    <property type="project" value="UniProtKB-KW"/>
</dbReference>
<dbReference type="STRING" id="82801.SAMN04488506_0132"/>
<evidence type="ECO:0000313" key="2">
    <source>
        <dbReference type="Proteomes" id="UP000199136"/>
    </source>
</evidence>
<keyword evidence="2" id="KW-1185">Reference proteome</keyword>
<dbReference type="Gene3D" id="3.40.50.450">
    <property type="match status" value="1"/>
</dbReference>
<dbReference type="EMBL" id="FOXW01000001">
    <property type="protein sequence ID" value="SFP97470.1"/>
    <property type="molecule type" value="Genomic_DNA"/>
</dbReference>
<gene>
    <name evidence="1" type="ORF">SAMN04488506_0132</name>
</gene>
<dbReference type="Proteomes" id="UP000199136">
    <property type="component" value="Unassembled WGS sequence"/>
</dbReference>
<proteinExistence type="predicted"/>
<dbReference type="OrthoDB" id="1691394at2"/>
<dbReference type="Pfam" id="PF05014">
    <property type="entry name" value="Nuc_deoxyrib_tr"/>
    <property type="match status" value="1"/>
</dbReference>